<proteinExistence type="predicted"/>
<dbReference type="CDD" id="cd14858">
    <property type="entry name" value="TrmE_N"/>
    <property type="match status" value="1"/>
</dbReference>
<dbReference type="SUPFAM" id="SSF52540">
    <property type="entry name" value="P-loop containing nucleoside triphosphate hydrolases"/>
    <property type="match status" value="1"/>
</dbReference>
<dbReference type="PANTHER" id="PTHR42714">
    <property type="entry name" value="TRNA MODIFICATION GTPASE GTPBP3"/>
    <property type="match status" value="1"/>
</dbReference>
<sequence length="409" mass="49220">MKGKPIINFSTKLNYSAIGIIRISFGNIKKKILYFFFKKFFYKKLIPKIINYLNFYNFKNFILDKGIGLYFNSPKSYTGEDLFEYHGHGNPYILNIILNYFLIFLKIYGLKISKKGCFTKKAFFNNKINIFELNFLLNLIKNNNSKFFFYNLNLNFNNNIFKILKFIEKIEIIFKFNFLNLKFKNKIFYYLKYIKKKIFFIINNICLKSNILKKIIILGFSNSGKSTFINSISKKYFSLTSNIFGTTKDLILKKIKIKNFNYKIFDSSGLNNNKDILEYTNIIIILKKLCSFNSILYLFDNIIYYNFFFYYIKKKIKKNILLIKIINKIDLLNFVSNLEYYIIKFIKIININISSKKKIGLYFFINEIKKKKFLNYNNFNIIFLNLIKKSYKFIIKSFLFFIKTKKIFF</sequence>
<feature type="domain" description="GTP-binding protein TrmE N-terminal" evidence="3">
    <location>
        <begin position="6"/>
        <end position="127"/>
    </location>
</feature>
<evidence type="ECO:0008006" key="6">
    <source>
        <dbReference type="Google" id="ProtNLM"/>
    </source>
</evidence>
<keyword evidence="1" id="KW-1133">Transmembrane helix</keyword>
<keyword evidence="1" id="KW-0472">Membrane</keyword>
<accession>A0A974WMY8</accession>
<reference evidence="4" key="1">
    <citation type="submission" date="2017-11" db="EMBL/GenBank/DDBJ databases">
        <authorList>
            <person name="Jian Z."/>
        </authorList>
    </citation>
    <scope>NUCLEOTIDE SEQUENCE</scope>
    <source>
        <strain evidence="4">YC</strain>
    </source>
</reference>
<dbReference type="SUPFAM" id="SSF103025">
    <property type="entry name" value="Folate-binding domain"/>
    <property type="match status" value="1"/>
</dbReference>
<dbReference type="Proteomes" id="UP000663075">
    <property type="component" value="Chromosome"/>
</dbReference>
<dbReference type="InterPro" id="IPR027417">
    <property type="entry name" value="P-loop_NTPase"/>
</dbReference>
<dbReference type="InterPro" id="IPR027266">
    <property type="entry name" value="TrmE/GcvT-like"/>
</dbReference>
<keyword evidence="1" id="KW-0812">Transmembrane</keyword>
<dbReference type="GO" id="GO:0005737">
    <property type="term" value="C:cytoplasm"/>
    <property type="evidence" value="ECO:0007669"/>
    <property type="project" value="TreeGrafter"/>
</dbReference>
<protein>
    <recommendedName>
        <fullName evidence="6">GTPase and tRNA-U34 5-formylation enzyme TrmE</fullName>
    </recommendedName>
</protein>
<organism evidence="4 5">
    <name type="scientific">Candidatus Nasuia deltocephalincola</name>
    <dbReference type="NCBI Taxonomy" id="1160784"/>
    <lineage>
        <taxon>Bacteria</taxon>
        <taxon>Pseudomonadati</taxon>
        <taxon>Pseudomonadota</taxon>
        <taxon>Betaproteobacteria</taxon>
        <taxon>Candidatus Nasuia</taxon>
    </lineage>
</organism>
<dbReference type="Gene3D" id="3.40.50.300">
    <property type="entry name" value="P-loop containing nucleotide triphosphate hydrolases"/>
    <property type="match status" value="1"/>
</dbReference>
<dbReference type="Pfam" id="PF10396">
    <property type="entry name" value="TrmE_N"/>
    <property type="match status" value="1"/>
</dbReference>
<evidence type="ECO:0000256" key="1">
    <source>
        <dbReference type="SAM" id="Phobius"/>
    </source>
</evidence>
<dbReference type="Pfam" id="PF01926">
    <property type="entry name" value="MMR_HSR1"/>
    <property type="match status" value="1"/>
</dbReference>
<feature type="domain" description="G" evidence="2">
    <location>
        <begin position="214"/>
        <end position="301"/>
    </location>
</feature>
<keyword evidence="5" id="KW-1185">Reference proteome</keyword>
<dbReference type="GO" id="GO:0030488">
    <property type="term" value="P:tRNA methylation"/>
    <property type="evidence" value="ECO:0007669"/>
    <property type="project" value="TreeGrafter"/>
</dbReference>
<dbReference type="EMBL" id="CP024850">
    <property type="protein sequence ID" value="QSF25303.1"/>
    <property type="molecule type" value="Genomic_DNA"/>
</dbReference>
<name>A0A974WMY8_9PROT</name>
<evidence type="ECO:0000313" key="4">
    <source>
        <dbReference type="EMBL" id="QSF25303.1"/>
    </source>
</evidence>
<evidence type="ECO:0000259" key="3">
    <source>
        <dbReference type="Pfam" id="PF10396"/>
    </source>
</evidence>
<gene>
    <name evidence="4" type="ORF">CU086_00465</name>
</gene>
<feature type="transmembrane region" description="Helical" evidence="1">
    <location>
        <begin position="294"/>
        <end position="312"/>
    </location>
</feature>
<dbReference type="InterPro" id="IPR018948">
    <property type="entry name" value="GTP-bd_TrmE_N"/>
</dbReference>
<dbReference type="AlphaFoldDB" id="A0A974WMY8"/>
<evidence type="ECO:0000259" key="2">
    <source>
        <dbReference type="Pfam" id="PF01926"/>
    </source>
</evidence>
<dbReference type="InterPro" id="IPR006073">
    <property type="entry name" value="GTP-bd"/>
</dbReference>
<dbReference type="GO" id="GO:0002098">
    <property type="term" value="P:tRNA wobble uridine modification"/>
    <property type="evidence" value="ECO:0007669"/>
    <property type="project" value="TreeGrafter"/>
</dbReference>
<dbReference type="Gene3D" id="3.30.1360.120">
    <property type="entry name" value="Probable tRNA modification gtpase trme, domain 1"/>
    <property type="match status" value="1"/>
</dbReference>
<dbReference type="PANTHER" id="PTHR42714:SF2">
    <property type="entry name" value="TRNA MODIFICATION GTPASE GTPBP3, MITOCHONDRIAL"/>
    <property type="match status" value="1"/>
</dbReference>
<evidence type="ECO:0000313" key="5">
    <source>
        <dbReference type="Proteomes" id="UP000663075"/>
    </source>
</evidence>
<dbReference type="GO" id="GO:0005525">
    <property type="term" value="F:GTP binding"/>
    <property type="evidence" value="ECO:0007669"/>
    <property type="project" value="InterPro"/>
</dbReference>